<accession>Q0I4I7</accession>
<dbReference type="KEGG" id="hso:HS_1396"/>
<dbReference type="PANTHER" id="PTHR34504">
    <property type="entry name" value="ANTITOXIN HICB"/>
    <property type="match status" value="1"/>
</dbReference>
<sequence>MLYPIAIEPGDETHAFGVIVPDIPGCHSAGDTLEEAYANAKEAIKGHLELLVEMGEEVPLPTSINNHRNNPDFTEYDMFFGFVDVDITHLLGKAEKINITMPAYLIKRIDEFVATHKEYKSRSGFLAQIAADKILSD</sequence>
<gene>
    <name evidence="2" type="ordered locus">HS_1396</name>
</gene>
<evidence type="ECO:0000259" key="1">
    <source>
        <dbReference type="Pfam" id="PF15919"/>
    </source>
</evidence>
<dbReference type="AlphaFoldDB" id="Q0I4I7"/>
<dbReference type="Gene3D" id="3.30.160.250">
    <property type="match status" value="1"/>
</dbReference>
<evidence type="ECO:0000313" key="2">
    <source>
        <dbReference type="EMBL" id="ABI25671.1"/>
    </source>
</evidence>
<dbReference type="EMBL" id="CP000436">
    <property type="protein sequence ID" value="ABI25671.1"/>
    <property type="molecule type" value="Genomic_DNA"/>
</dbReference>
<dbReference type="PANTHER" id="PTHR34504:SF2">
    <property type="entry name" value="UPF0150 PROTEIN SSL0259"/>
    <property type="match status" value="1"/>
</dbReference>
<protein>
    <recommendedName>
        <fullName evidence="1">HicB-like antitoxin of toxin-antitoxin system domain-containing protein</fullName>
    </recommendedName>
</protein>
<feature type="domain" description="HicB-like antitoxin of toxin-antitoxin system" evidence="1">
    <location>
        <begin position="3"/>
        <end position="130"/>
    </location>
</feature>
<dbReference type="InterPro" id="IPR031807">
    <property type="entry name" value="HicB-like"/>
</dbReference>
<organism evidence="2">
    <name type="scientific">Histophilus somni (strain 129Pt)</name>
    <name type="common">Haemophilus somnus</name>
    <dbReference type="NCBI Taxonomy" id="205914"/>
    <lineage>
        <taxon>Bacteria</taxon>
        <taxon>Pseudomonadati</taxon>
        <taxon>Pseudomonadota</taxon>
        <taxon>Gammaproteobacteria</taxon>
        <taxon>Pasteurellales</taxon>
        <taxon>Pasteurellaceae</taxon>
        <taxon>Histophilus</taxon>
    </lineage>
</organism>
<dbReference type="InterPro" id="IPR035069">
    <property type="entry name" value="TTHA1013/TTHA0281-like"/>
</dbReference>
<dbReference type="Pfam" id="PF15919">
    <property type="entry name" value="HicB_lk_antitox"/>
    <property type="match status" value="1"/>
</dbReference>
<name>Q0I4I7_HISS1</name>
<reference evidence="2" key="1">
    <citation type="submission" date="2006-08" db="EMBL/GenBank/DDBJ databases">
        <title>Complete genome sequence of Haemophilus somnus 129PT.</title>
        <authorList>
            <person name="Copeland A."/>
            <person name="Lucas S."/>
            <person name="Lapidus A."/>
            <person name="Barry K."/>
            <person name="Glavina del Rio T."/>
            <person name="Hammon N."/>
            <person name="Dalin E."/>
            <person name="Tice H."/>
            <person name="Pitluck S."/>
            <person name="Brettin T.S."/>
            <person name="Bruce D."/>
            <person name="Challacombe J.F."/>
            <person name="Chertkov O."/>
            <person name="Detter J.C."/>
            <person name="Gilna P."/>
            <person name="Han S."/>
            <person name="Misra M."/>
            <person name="Tapia R."/>
            <person name="Thayer N.N."/>
            <person name="Xie G."/>
            <person name="Inzana T.J."/>
            <person name="Duncan A.J."/>
            <person name="Siddaramppa S."/>
            <person name="Richardson P."/>
        </authorList>
    </citation>
    <scope>NUCLEOTIDE SEQUENCE</scope>
    <source>
        <strain evidence="2">129PT</strain>
    </source>
</reference>
<dbReference type="SUPFAM" id="SSF143100">
    <property type="entry name" value="TTHA1013/TTHA0281-like"/>
    <property type="match status" value="1"/>
</dbReference>
<dbReference type="eggNOG" id="COG1598">
    <property type="taxonomic scope" value="Bacteria"/>
</dbReference>
<dbReference type="CDD" id="cd22231">
    <property type="entry name" value="RHH_NikR_HicB-like"/>
    <property type="match status" value="1"/>
</dbReference>
<dbReference type="InterPro" id="IPR051404">
    <property type="entry name" value="TA_system_antitoxin"/>
</dbReference>
<dbReference type="HOGENOM" id="CLU_114047_1_1_6"/>
<proteinExistence type="predicted"/>